<keyword evidence="3" id="KW-1185">Reference proteome</keyword>
<dbReference type="Pfam" id="PF04149">
    <property type="entry name" value="DUF397"/>
    <property type="match status" value="1"/>
</dbReference>
<name>A0ABW2PF78_9ACTN</name>
<protein>
    <submittedName>
        <fullName evidence="2">DUF397 domain-containing protein</fullName>
    </submittedName>
</protein>
<comment type="caution">
    <text evidence="2">The sequence shown here is derived from an EMBL/GenBank/DDBJ whole genome shotgun (WGS) entry which is preliminary data.</text>
</comment>
<proteinExistence type="predicted"/>
<evidence type="ECO:0000259" key="1">
    <source>
        <dbReference type="Pfam" id="PF04149"/>
    </source>
</evidence>
<organism evidence="2 3">
    <name type="scientific">Sphaerisporangium rhizosphaerae</name>
    <dbReference type="NCBI Taxonomy" id="2269375"/>
    <lineage>
        <taxon>Bacteria</taxon>
        <taxon>Bacillati</taxon>
        <taxon>Actinomycetota</taxon>
        <taxon>Actinomycetes</taxon>
        <taxon>Streptosporangiales</taxon>
        <taxon>Streptosporangiaceae</taxon>
        <taxon>Sphaerisporangium</taxon>
    </lineage>
</organism>
<gene>
    <name evidence="2" type="ORF">ACFQSB_36015</name>
</gene>
<evidence type="ECO:0000313" key="3">
    <source>
        <dbReference type="Proteomes" id="UP001596496"/>
    </source>
</evidence>
<dbReference type="RefSeq" id="WP_380831459.1">
    <property type="nucleotide sequence ID" value="NZ_JBHTCG010000042.1"/>
</dbReference>
<accession>A0ABW2PF78</accession>
<evidence type="ECO:0000313" key="2">
    <source>
        <dbReference type="EMBL" id="MFC7387659.1"/>
    </source>
</evidence>
<dbReference type="InterPro" id="IPR007278">
    <property type="entry name" value="DUF397"/>
</dbReference>
<dbReference type="EMBL" id="JBHTCG010000042">
    <property type="protein sequence ID" value="MFC7387659.1"/>
    <property type="molecule type" value="Genomic_DNA"/>
</dbReference>
<dbReference type="Proteomes" id="UP001596496">
    <property type="component" value="Unassembled WGS sequence"/>
</dbReference>
<sequence length="75" mass="8084">MSVLRSRLQTDPFSPEWRKSKYSNNGGNCVEVARLDTGSTVGIRDSKVQGPAVLFVPSLEFAAFLQGVRSGTLGP</sequence>
<reference evidence="3" key="1">
    <citation type="journal article" date="2019" name="Int. J. Syst. Evol. Microbiol.">
        <title>The Global Catalogue of Microorganisms (GCM) 10K type strain sequencing project: providing services to taxonomists for standard genome sequencing and annotation.</title>
        <authorList>
            <consortium name="The Broad Institute Genomics Platform"/>
            <consortium name="The Broad Institute Genome Sequencing Center for Infectious Disease"/>
            <person name="Wu L."/>
            <person name="Ma J."/>
        </authorList>
    </citation>
    <scope>NUCLEOTIDE SEQUENCE [LARGE SCALE GENOMIC DNA]</scope>
    <source>
        <strain evidence="3">CECT 7649</strain>
    </source>
</reference>
<feature type="domain" description="DUF397" evidence="1">
    <location>
        <begin position="16"/>
        <end position="69"/>
    </location>
</feature>